<feature type="transmembrane region" description="Helical" evidence="5">
    <location>
        <begin position="213"/>
        <end position="233"/>
    </location>
</feature>
<feature type="transmembrane region" description="Helical" evidence="5">
    <location>
        <begin position="460"/>
        <end position="486"/>
    </location>
</feature>
<dbReference type="VEuPathDB" id="FungiDB:BTJ68_10074"/>
<accession>A0A3M6XWE7</accession>
<dbReference type="Gene3D" id="1.20.1250.20">
    <property type="entry name" value="MFS general substrate transporter like domains"/>
    <property type="match status" value="2"/>
</dbReference>
<evidence type="ECO:0000313" key="8">
    <source>
        <dbReference type="EMBL" id="RMX95159.1"/>
    </source>
</evidence>
<dbReference type="EMBL" id="QWIJ01001710">
    <property type="protein sequence ID" value="RMX73788.1"/>
    <property type="molecule type" value="Genomic_DNA"/>
</dbReference>
<feature type="transmembrane region" description="Helical" evidence="5">
    <location>
        <begin position="186"/>
        <end position="206"/>
    </location>
</feature>
<dbReference type="PANTHER" id="PTHR23501:SF107">
    <property type="entry name" value="TRANSPORTER, PUTATIVE (AFU_ORTHOLOGUE AFUA_7G04730)-RELATED"/>
    <property type="match status" value="1"/>
</dbReference>
<dbReference type="OrthoDB" id="4078873at2759"/>
<feature type="transmembrane region" description="Helical" evidence="5">
    <location>
        <begin position="498"/>
        <end position="521"/>
    </location>
</feature>
<feature type="transmembrane region" description="Helical" evidence="5">
    <location>
        <begin position="573"/>
        <end position="592"/>
    </location>
</feature>
<dbReference type="Proteomes" id="UP000282582">
    <property type="component" value="Unassembled WGS sequence"/>
</dbReference>
<name>A0A3M6XWE7_HORWE</name>
<comment type="subcellular location">
    <subcellularLocation>
        <location evidence="1">Membrane</location>
        <topology evidence="1">Multi-pass membrane protein</topology>
    </subcellularLocation>
</comment>
<evidence type="ECO:0000256" key="5">
    <source>
        <dbReference type="SAM" id="Phobius"/>
    </source>
</evidence>
<dbReference type="InterPro" id="IPR036259">
    <property type="entry name" value="MFS_trans_sf"/>
</dbReference>
<evidence type="ECO:0000259" key="6">
    <source>
        <dbReference type="PROSITE" id="PS50850"/>
    </source>
</evidence>
<dbReference type="GO" id="GO:0005886">
    <property type="term" value="C:plasma membrane"/>
    <property type="evidence" value="ECO:0007669"/>
    <property type="project" value="TreeGrafter"/>
</dbReference>
<evidence type="ECO:0000313" key="9">
    <source>
        <dbReference type="Proteomes" id="UP000281245"/>
    </source>
</evidence>
<feature type="transmembrane region" description="Helical" evidence="5">
    <location>
        <begin position="329"/>
        <end position="349"/>
    </location>
</feature>
<feature type="transmembrane region" description="Helical" evidence="5">
    <location>
        <begin position="157"/>
        <end position="174"/>
    </location>
</feature>
<dbReference type="Proteomes" id="UP000281245">
    <property type="component" value="Unassembled WGS sequence"/>
</dbReference>
<keyword evidence="2 5" id="KW-0812">Transmembrane</keyword>
<feature type="transmembrane region" description="Helical" evidence="5">
    <location>
        <begin position="404"/>
        <end position="423"/>
    </location>
</feature>
<dbReference type="AlphaFoldDB" id="A0A3M6XWE7"/>
<proteinExistence type="predicted"/>
<dbReference type="GO" id="GO:0022857">
    <property type="term" value="F:transmembrane transporter activity"/>
    <property type="evidence" value="ECO:0007669"/>
    <property type="project" value="InterPro"/>
</dbReference>
<feature type="domain" description="Major facilitator superfamily (MFS) profile" evidence="6">
    <location>
        <begin position="88"/>
        <end position="554"/>
    </location>
</feature>
<keyword evidence="4 5" id="KW-0472">Membrane</keyword>
<evidence type="ECO:0000313" key="7">
    <source>
        <dbReference type="EMBL" id="RMX73788.1"/>
    </source>
</evidence>
<dbReference type="PANTHER" id="PTHR23501">
    <property type="entry name" value="MAJOR FACILITATOR SUPERFAMILY"/>
    <property type="match status" value="1"/>
</dbReference>
<reference evidence="9 10" key="1">
    <citation type="journal article" date="2018" name="BMC Genomics">
        <title>Genomic evidence for intraspecific hybridization in a clonal and extremely halotolerant yeast.</title>
        <authorList>
            <person name="Gostincar C."/>
            <person name="Stajich J.E."/>
            <person name="Zupancic J."/>
            <person name="Zalar P."/>
            <person name="Gunde-Cimerman N."/>
        </authorList>
    </citation>
    <scope>NUCLEOTIDE SEQUENCE [LARGE SCALE GENOMIC DNA]</scope>
    <source>
        <strain evidence="8 10">EXF-6654</strain>
        <strain evidence="7 9">EXF-6656</strain>
    </source>
</reference>
<evidence type="ECO:0000256" key="3">
    <source>
        <dbReference type="ARBA" id="ARBA00022989"/>
    </source>
</evidence>
<comment type="caution">
    <text evidence="8">The sequence shown here is derived from an EMBL/GenBank/DDBJ whole genome shotgun (WGS) entry which is preliminary data.</text>
</comment>
<evidence type="ECO:0000256" key="2">
    <source>
        <dbReference type="ARBA" id="ARBA00022692"/>
    </source>
</evidence>
<dbReference type="InterPro" id="IPR011701">
    <property type="entry name" value="MFS"/>
</dbReference>
<evidence type="ECO:0000313" key="10">
    <source>
        <dbReference type="Proteomes" id="UP000282582"/>
    </source>
</evidence>
<dbReference type="SUPFAM" id="SSF103473">
    <property type="entry name" value="MFS general substrate transporter"/>
    <property type="match status" value="2"/>
</dbReference>
<feature type="transmembrane region" description="Helical" evidence="5">
    <location>
        <begin position="126"/>
        <end position="145"/>
    </location>
</feature>
<dbReference type="PROSITE" id="PS50850">
    <property type="entry name" value="MFS"/>
    <property type="match status" value="1"/>
</dbReference>
<sequence>MSSIQHDPAASGAVGVAVPKLLPESGSLNDGGQNSTCQDWGNVKLEARITGQRLSEGDSPSEVDADGEIKQDGVRRTEAITATWDRKTLVIMFMALYLAQFVELLLSAVQTNLNPYITSAFEQHGLTAVVSIVATVTGGTCNLFIAKLVDIWGRVEGFFFMLFLIVLGAILKAACQSIEMYAAANTIYWVGHIGFGYVITIILTDVTTLRNRIILYGIYSTPTIATVFAGPKIAADFLNNVSWRWAFGAFIIIICAVCVPPGFIFIRSIQKCKKNGTYPARRHNRALMETFKHYFVQFDVVGMLLTIAGWSLLLLPFSLASYAPDGWSSYYIILMIVLGVVCLAGFVIWERYFAPVPYIPWKFLKDRTILGACFMYGLMFLSIYCWDTYYYSYLQVVNDQTVTYAGYILNAFSLISAFIAPFTGLVLRYWGCPKWLSISMTPFALLGTALLIHFRHPGTYVGWLVMCQLFSGIYSGVWVLTGQLIITASVNHQEVAVALALFGLFGSIGASIGEAIAGAMWTNMLYNHLVAFLPAESKDLAASIYASLETQLTYKGTPTGEAINQAYGYVMKRMVICGVCFIPLCIICILVWRNVDTKNLEKERGEKTKGARF</sequence>
<evidence type="ECO:0000256" key="1">
    <source>
        <dbReference type="ARBA" id="ARBA00004141"/>
    </source>
</evidence>
<protein>
    <recommendedName>
        <fullName evidence="6">Major facilitator superfamily (MFS) profile domain-containing protein</fullName>
    </recommendedName>
</protein>
<feature type="transmembrane region" description="Helical" evidence="5">
    <location>
        <begin position="245"/>
        <end position="266"/>
    </location>
</feature>
<organism evidence="8 10">
    <name type="scientific">Hortaea werneckii</name>
    <name type="common">Black yeast</name>
    <name type="synonym">Cladosporium werneckii</name>
    <dbReference type="NCBI Taxonomy" id="91943"/>
    <lineage>
        <taxon>Eukaryota</taxon>
        <taxon>Fungi</taxon>
        <taxon>Dikarya</taxon>
        <taxon>Ascomycota</taxon>
        <taxon>Pezizomycotina</taxon>
        <taxon>Dothideomycetes</taxon>
        <taxon>Dothideomycetidae</taxon>
        <taxon>Mycosphaerellales</taxon>
        <taxon>Teratosphaeriaceae</taxon>
        <taxon>Hortaea</taxon>
    </lineage>
</organism>
<dbReference type="InterPro" id="IPR020846">
    <property type="entry name" value="MFS_dom"/>
</dbReference>
<feature type="transmembrane region" description="Helical" evidence="5">
    <location>
        <begin position="369"/>
        <end position="392"/>
    </location>
</feature>
<feature type="transmembrane region" description="Helical" evidence="5">
    <location>
        <begin position="435"/>
        <end position="454"/>
    </location>
</feature>
<keyword evidence="3 5" id="KW-1133">Transmembrane helix</keyword>
<dbReference type="Pfam" id="PF07690">
    <property type="entry name" value="MFS_1"/>
    <property type="match status" value="1"/>
</dbReference>
<evidence type="ECO:0000256" key="4">
    <source>
        <dbReference type="ARBA" id="ARBA00023136"/>
    </source>
</evidence>
<gene>
    <name evidence="8" type="ORF">D0868_11888</name>
    <name evidence="7" type="ORF">D0869_13250</name>
</gene>
<feature type="transmembrane region" description="Helical" evidence="5">
    <location>
        <begin position="89"/>
        <end position="106"/>
    </location>
</feature>
<feature type="transmembrane region" description="Helical" evidence="5">
    <location>
        <begin position="294"/>
        <end position="317"/>
    </location>
</feature>
<dbReference type="EMBL" id="QWIK01001378">
    <property type="protein sequence ID" value="RMX95159.1"/>
    <property type="molecule type" value="Genomic_DNA"/>
</dbReference>